<dbReference type="InterPro" id="IPR029044">
    <property type="entry name" value="Nucleotide-diphossugar_trans"/>
</dbReference>
<dbReference type="OrthoDB" id="1666828at2"/>
<name>F1T4T7_9ACTN</name>
<gene>
    <name evidence="2" type="ORF">HMPREF0091_10678</name>
</gene>
<dbReference type="GO" id="GO:0016758">
    <property type="term" value="F:hexosyltransferase activity"/>
    <property type="evidence" value="ECO:0007669"/>
    <property type="project" value="UniProtKB-ARBA"/>
</dbReference>
<organism evidence="2 3">
    <name type="scientific">Fannyhessea vaginae DSM 15829</name>
    <dbReference type="NCBI Taxonomy" id="525256"/>
    <lineage>
        <taxon>Bacteria</taxon>
        <taxon>Bacillati</taxon>
        <taxon>Actinomycetota</taxon>
        <taxon>Coriobacteriia</taxon>
        <taxon>Coriobacteriales</taxon>
        <taxon>Atopobiaceae</taxon>
        <taxon>Fannyhessea</taxon>
    </lineage>
</organism>
<dbReference type="EMBL" id="ACGK02000001">
    <property type="protein sequence ID" value="EGF23731.1"/>
    <property type="molecule type" value="Genomic_DNA"/>
</dbReference>
<comment type="caution">
    <text evidence="2">The sequence shown here is derived from an EMBL/GenBank/DDBJ whole genome shotgun (WGS) entry which is preliminary data.</text>
</comment>
<dbReference type="PANTHER" id="PTHR22916">
    <property type="entry name" value="GLYCOSYLTRANSFERASE"/>
    <property type="match status" value="1"/>
</dbReference>
<feature type="domain" description="Glycosyltransferase 2-like" evidence="1">
    <location>
        <begin position="21"/>
        <end position="144"/>
    </location>
</feature>
<protein>
    <submittedName>
        <fullName evidence="2">Glycosyltransferase, group 2 family protein</fullName>
        <ecNumber evidence="2">2.4.-.-</ecNumber>
    </submittedName>
</protein>
<evidence type="ECO:0000313" key="2">
    <source>
        <dbReference type="EMBL" id="EGF23731.1"/>
    </source>
</evidence>
<proteinExistence type="predicted"/>
<dbReference type="Pfam" id="PF00535">
    <property type="entry name" value="Glycos_transf_2"/>
    <property type="match status" value="1"/>
</dbReference>
<dbReference type="SUPFAM" id="SSF53448">
    <property type="entry name" value="Nucleotide-diphospho-sugar transferases"/>
    <property type="match status" value="1"/>
</dbReference>
<dbReference type="Gene3D" id="3.90.550.10">
    <property type="entry name" value="Spore Coat Polysaccharide Biosynthesis Protein SpsA, Chain A"/>
    <property type="match status" value="1"/>
</dbReference>
<dbReference type="GeneID" id="93210281"/>
<keyword evidence="3" id="KW-1185">Reference proteome</keyword>
<accession>F1T4T7</accession>
<evidence type="ECO:0000313" key="3">
    <source>
        <dbReference type="Proteomes" id="UP000005947"/>
    </source>
</evidence>
<dbReference type="AlphaFoldDB" id="F1T4T7"/>
<dbReference type="EC" id="2.4.-.-" evidence="2"/>
<dbReference type="RefSeq" id="WP_006302860.1">
    <property type="nucleotide sequence ID" value="NZ_ACGK02000001.1"/>
</dbReference>
<dbReference type="Proteomes" id="UP000005947">
    <property type="component" value="Unassembled WGS sequence"/>
</dbReference>
<dbReference type="CDD" id="cd00761">
    <property type="entry name" value="Glyco_tranf_GTA_type"/>
    <property type="match status" value="1"/>
</dbReference>
<reference evidence="2 3" key="1">
    <citation type="submission" date="2011-02" db="EMBL/GenBank/DDBJ databases">
        <authorList>
            <person name="Muzny D."/>
            <person name="Qin X."/>
            <person name="Buhay C."/>
            <person name="Dugan-Rocha S."/>
            <person name="Ding Y."/>
            <person name="Chen G."/>
            <person name="Hawes A."/>
            <person name="Holder M."/>
            <person name="Jhangiani S."/>
            <person name="Johnson A."/>
            <person name="Khan Z."/>
            <person name="Li Z."/>
            <person name="Liu W."/>
            <person name="Liu X."/>
            <person name="Perez L."/>
            <person name="Shen H."/>
            <person name="Wang Q."/>
            <person name="Watt J."/>
            <person name="Xi L."/>
            <person name="Xin Y."/>
            <person name="Zhou J."/>
            <person name="Deng J."/>
            <person name="Jiang H."/>
            <person name="Liu Y."/>
            <person name="Qu J."/>
            <person name="Song X.-Z."/>
            <person name="Zhang L."/>
            <person name="Villasana D."/>
            <person name="Johnson A."/>
            <person name="Liu J."/>
            <person name="Liyanage D."/>
            <person name="Lorensuhewa L."/>
            <person name="Robinson T."/>
            <person name="Song A."/>
            <person name="Song B.-B."/>
            <person name="Dinh H."/>
            <person name="Thornton R."/>
            <person name="Coyle M."/>
            <person name="Francisco L."/>
            <person name="Jackson L."/>
            <person name="Javaid M."/>
            <person name="Korchina V."/>
            <person name="Kovar C."/>
            <person name="Mata R."/>
            <person name="Mathew T."/>
            <person name="Ngo R."/>
            <person name="Nguyen L."/>
            <person name="Nguyen N."/>
            <person name="Okwuonu G."/>
            <person name="Ongeri F."/>
            <person name="Pham C."/>
            <person name="Simmons D."/>
            <person name="Wilczek-Boney K."/>
            <person name="Hale W."/>
            <person name="Jakkamsetti A."/>
            <person name="Pham P."/>
            <person name="Ruth R."/>
            <person name="San Lucas F."/>
            <person name="Warren J."/>
            <person name="Zhang J."/>
            <person name="Zhao Z."/>
            <person name="Zhou C."/>
            <person name="Zhu D."/>
            <person name="Lee S."/>
            <person name="Bess C."/>
            <person name="Blankenburg K."/>
            <person name="Forbes L."/>
            <person name="Fu Q."/>
            <person name="Gubbala S."/>
            <person name="Hirani K."/>
            <person name="Jayaseelan J.C."/>
            <person name="Lara F."/>
            <person name="Munidasa M."/>
            <person name="Palculict T."/>
            <person name="Patil S."/>
            <person name="Pu L.-L."/>
            <person name="Saada N."/>
            <person name="Tang L."/>
            <person name="Weissenberger G."/>
            <person name="Zhu Y."/>
            <person name="Hemphill L."/>
            <person name="Shang Y."/>
            <person name="Youmans B."/>
            <person name="Ayvaz T."/>
            <person name="Ross M."/>
            <person name="Santibanez J."/>
            <person name="Aqrawi P."/>
            <person name="Gross S."/>
            <person name="Joshi V."/>
            <person name="Fowler G."/>
            <person name="Nazareth L."/>
            <person name="Reid J."/>
            <person name="Worley K."/>
            <person name="Petrosino J."/>
            <person name="Highlander S."/>
            <person name="Gibbs R."/>
        </authorList>
    </citation>
    <scope>NUCLEOTIDE SEQUENCE [LARGE SCALE GENOMIC DNA]</scope>
    <source>
        <strain evidence="2 3">DSM 15829</strain>
    </source>
</reference>
<dbReference type="PANTHER" id="PTHR22916:SF3">
    <property type="entry name" value="UDP-GLCNAC:BETAGAL BETA-1,3-N-ACETYLGLUCOSAMINYLTRANSFERASE-LIKE PROTEIN 1"/>
    <property type="match status" value="1"/>
</dbReference>
<dbReference type="eggNOG" id="COG0463">
    <property type="taxonomic scope" value="Bacteria"/>
</dbReference>
<keyword evidence="2" id="KW-0808">Transferase</keyword>
<sequence>MNTLYEQPRTLQTDSSMPLVSVIMPVYNAAETLIQTLSSLRAQTYTHFECICVNDGSRDNSLEIVQDFATRDVRFKVINQRNLGPSAARNRGIYAATGDIVMFIDADDTYKPYTIERAVDIFVEKHPEVITFGFDVEPNTCAPISMRELQTPRAGEFSGYSTTCIFHSNSRPFGVRVALAASFIQREHVHFDEAVGLGEDQVFFMYIYPRSQKTILIEDHLYVYTMRSSSFAHDLHKAQAHTQKIEAHMLVVKSIINDWIHKPWMPRAQKELISWILDFMLFDLVQEPPLNRSRFAAELACLLDRIQMSASTFGFLGFAPERQLLQKLRACAQGIRMLSSKDLVVLYVKRRGVMACVRRVLAHLQGHSSYS</sequence>
<dbReference type="InterPro" id="IPR001173">
    <property type="entry name" value="Glyco_trans_2-like"/>
</dbReference>
<evidence type="ECO:0000259" key="1">
    <source>
        <dbReference type="Pfam" id="PF00535"/>
    </source>
</evidence>
<keyword evidence="2" id="KW-0328">Glycosyltransferase</keyword>